<keyword evidence="1" id="KW-0812">Transmembrane</keyword>
<accession>A0AAJ1BCV1</accession>
<evidence type="ECO:0000313" key="2">
    <source>
        <dbReference type="EMBL" id="MCG4618539.1"/>
    </source>
</evidence>
<dbReference type="Proteomes" id="UP001200537">
    <property type="component" value="Unassembled WGS sequence"/>
</dbReference>
<keyword evidence="1" id="KW-1133">Transmembrane helix</keyword>
<sequence>MINTARKYRLRRLAALLILVVLVAVIALVVNLIYGFIRQEESADSIPEPTMPPVSAQGFNATDLISETEFTRWDSLSASQIQDFITDWGYGCRTGKAKAMPESTGMTQANDDSKKQEVEVPCLKDFRASLPPHDPDRFCPQAVPGGDNLNAGEVIAQVSRSCQINPKAILVTLQKEQGLITVSSSRLTPRRYEIAMGYGCPDHTQCDPQFYGFGTQVYYAARQWRRYQVDSGLYDVQAGKPVTLGYGPDSRCGSKEIVPKNWPTAALYNYTPYLASADALAGLSDDCAQPGNLNFYQFYKAWFGDPRQGGGEVLTRKALAGRQDQQKAKQ</sequence>
<dbReference type="RefSeq" id="WP_024060087.1">
    <property type="nucleotide sequence ID" value="NZ_JAGZVZ010000013.1"/>
</dbReference>
<evidence type="ECO:0000313" key="3">
    <source>
        <dbReference type="Proteomes" id="UP001200537"/>
    </source>
</evidence>
<feature type="transmembrane region" description="Helical" evidence="1">
    <location>
        <begin position="12"/>
        <end position="37"/>
    </location>
</feature>
<comment type="caution">
    <text evidence="2">The sequence shown here is derived from an EMBL/GenBank/DDBJ whole genome shotgun (WGS) entry which is preliminary data.</text>
</comment>
<reference evidence="2" key="1">
    <citation type="submission" date="2022-01" db="EMBL/GenBank/DDBJ databases">
        <title>Collection of gut derived symbiotic bacterial strains cultured from healthy donors.</title>
        <authorList>
            <person name="Lin H."/>
            <person name="Kohout C."/>
            <person name="Waligurski E."/>
            <person name="Pamer E.G."/>
        </authorList>
    </citation>
    <scope>NUCLEOTIDE SEQUENCE</scope>
    <source>
        <strain evidence="2">DFI.7.46</strain>
    </source>
</reference>
<dbReference type="AlphaFoldDB" id="A0AAJ1BCV1"/>
<name>A0AAJ1BCV1_9ACTO</name>
<dbReference type="EMBL" id="JAKNHJ010000018">
    <property type="protein sequence ID" value="MCG4618539.1"/>
    <property type="molecule type" value="Genomic_DNA"/>
</dbReference>
<keyword evidence="1" id="KW-0472">Membrane</keyword>
<organism evidence="2 3">
    <name type="scientific">Varibaculum cambriense</name>
    <dbReference type="NCBI Taxonomy" id="184870"/>
    <lineage>
        <taxon>Bacteria</taxon>
        <taxon>Bacillati</taxon>
        <taxon>Actinomycetota</taxon>
        <taxon>Actinomycetes</taxon>
        <taxon>Actinomycetales</taxon>
        <taxon>Actinomycetaceae</taxon>
        <taxon>Varibaculum</taxon>
    </lineage>
</organism>
<evidence type="ECO:0000256" key="1">
    <source>
        <dbReference type="SAM" id="Phobius"/>
    </source>
</evidence>
<proteinExistence type="predicted"/>
<protein>
    <submittedName>
        <fullName evidence="2">Hemagglutinin</fullName>
    </submittedName>
</protein>
<gene>
    <name evidence="2" type="ORF">L0M99_08570</name>
</gene>